<dbReference type="InterPro" id="IPR035952">
    <property type="entry name" value="Rhomboid-like_sf"/>
</dbReference>
<keyword evidence="3 5" id="KW-1133">Transmembrane helix</keyword>
<dbReference type="KEGG" id="bbae:FRD01_17235"/>
<name>A0A5B8XY38_9DELT</name>
<keyword evidence="7" id="KW-0378">Hydrolase</keyword>
<dbReference type="GO" id="GO:0004252">
    <property type="term" value="F:serine-type endopeptidase activity"/>
    <property type="evidence" value="ECO:0007669"/>
    <property type="project" value="InterPro"/>
</dbReference>
<evidence type="ECO:0000313" key="8">
    <source>
        <dbReference type="Proteomes" id="UP000321595"/>
    </source>
</evidence>
<comment type="subcellular location">
    <subcellularLocation>
        <location evidence="1">Membrane</location>
        <topology evidence="1">Multi-pass membrane protein</topology>
    </subcellularLocation>
</comment>
<dbReference type="Pfam" id="PF01694">
    <property type="entry name" value="Rhomboid"/>
    <property type="match status" value="1"/>
</dbReference>
<accession>A0A5B8XY38</accession>
<dbReference type="SMART" id="SM01160">
    <property type="entry name" value="DUF1751"/>
    <property type="match status" value="1"/>
</dbReference>
<gene>
    <name evidence="7" type="ORF">FRD01_17235</name>
</gene>
<feature type="domain" description="Peptidase S54 rhomboid" evidence="6">
    <location>
        <begin position="54"/>
        <end position="190"/>
    </location>
</feature>
<evidence type="ECO:0000256" key="2">
    <source>
        <dbReference type="ARBA" id="ARBA00022692"/>
    </source>
</evidence>
<feature type="transmembrane region" description="Helical" evidence="5">
    <location>
        <begin position="123"/>
        <end position="141"/>
    </location>
</feature>
<keyword evidence="7" id="KW-0645">Protease</keyword>
<feature type="transmembrane region" description="Helical" evidence="5">
    <location>
        <begin position="95"/>
        <end position="117"/>
    </location>
</feature>
<dbReference type="GO" id="GO:0016020">
    <property type="term" value="C:membrane"/>
    <property type="evidence" value="ECO:0007669"/>
    <property type="project" value="UniProtKB-SubCell"/>
</dbReference>
<dbReference type="SUPFAM" id="SSF144091">
    <property type="entry name" value="Rhomboid-like"/>
    <property type="match status" value="1"/>
</dbReference>
<reference evidence="7 8" key="1">
    <citation type="submission" date="2019-08" db="EMBL/GenBank/DDBJ databases">
        <authorList>
            <person name="Liang Q."/>
        </authorList>
    </citation>
    <scope>NUCLEOTIDE SEQUENCE [LARGE SCALE GENOMIC DNA]</scope>
    <source>
        <strain evidence="7 8">V1718</strain>
    </source>
</reference>
<evidence type="ECO:0000256" key="5">
    <source>
        <dbReference type="SAM" id="Phobius"/>
    </source>
</evidence>
<evidence type="ECO:0000256" key="3">
    <source>
        <dbReference type="ARBA" id="ARBA00022989"/>
    </source>
</evidence>
<organism evidence="7 8">
    <name type="scientific">Microvenator marinus</name>
    <dbReference type="NCBI Taxonomy" id="2600177"/>
    <lineage>
        <taxon>Bacteria</taxon>
        <taxon>Deltaproteobacteria</taxon>
        <taxon>Bradymonadales</taxon>
        <taxon>Microvenatoraceae</taxon>
        <taxon>Microvenator</taxon>
    </lineage>
</organism>
<dbReference type="AlphaFoldDB" id="A0A5B8XY38"/>
<evidence type="ECO:0000256" key="4">
    <source>
        <dbReference type="ARBA" id="ARBA00023136"/>
    </source>
</evidence>
<evidence type="ECO:0000259" key="6">
    <source>
        <dbReference type="Pfam" id="PF01694"/>
    </source>
</evidence>
<feature type="transmembrane region" description="Helical" evidence="5">
    <location>
        <begin position="157"/>
        <end position="177"/>
    </location>
</feature>
<proteinExistence type="predicted"/>
<evidence type="ECO:0000313" key="7">
    <source>
        <dbReference type="EMBL" id="QED28953.1"/>
    </source>
</evidence>
<keyword evidence="4 5" id="KW-0472">Membrane</keyword>
<dbReference type="InterPro" id="IPR022764">
    <property type="entry name" value="Peptidase_S54_rhomboid_dom"/>
</dbReference>
<protein>
    <submittedName>
        <fullName evidence="7">Rhomboid family intramembrane serine protease</fullName>
    </submittedName>
</protein>
<dbReference type="Proteomes" id="UP000321595">
    <property type="component" value="Chromosome"/>
</dbReference>
<feature type="transmembrane region" description="Helical" evidence="5">
    <location>
        <begin position="12"/>
        <end position="34"/>
    </location>
</feature>
<dbReference type="EMBL" id="CP042467">
    <property type="protein sequence ID" value="QED28953.1"/>
    <property type="molecule type" value="Genomic_DNA"/>
</dbReference>
<dbReference type="OrthoDB" id="9813074at2"/>
<dbReference type="Gene3D" id="1.20.1540.10">
    <property type="entry name" value="Rhomboid-like"/>
    <property type="match status" value="1"/>
</dbReference>
<feature type="transmembrane region" description="Helical" evidence="5">
    <location>
        <begin position="64"/>
        <end position="83"/>
    </location>
</feature>
<keyword evidence="2 5" id="KW-0812">Transmembrane</keyword>
<dbReference type="RefSeq" id="WP_146961834.1">
    <property type="nucleotide sequence ID" value="NZ_CP042467.1"/>
</dbReference>
<sequence>MNQYQVRFAWPPWTLGVKVLSGLLVLLWLLPIFVTPLREWVVSSALLGPTTFLEEPWRVLTYGFFERDFFGALFAVLALWLFGSELESRWGLKKWIAVQSIALLVGGLAMAALMLAFSKGSAAGWHVPIMALVTAYCVRLWRAPLNFFFIPMTGRSMLALFAGFTVVMIAVSGQWWLLGGEVSGMLVGAVAAQNSDLGFRWRDLKTRWRIFRAKQKLKVVKGGKHPDPDDRKRFN</sequence>
<evidence type="ECO:0000256" key="1">
    <source>
        <dbReference type="ARBA" id="ARBA00004141"/>
    </source>
</evidence>
<dbReference type="GO" id="GO:0006508">
    <property type="term" value="P:proteolysis"/>
    <property type="evidence" value="ECO:0007669"/>
    <property type="project" value="UniProtKB-KW"/>
</dbReference>
<keyword evidence="8" id="KW-1185">Reference proteome</keyword>